<comment type="caution">
    <text evidence="1">The sequence shown here is derived from an EMBL/GenBank/DDBJ whole genome shotgun (WGS) entry which is preliminary data.</text>
</comment>
<organism evidence="1 2">
    <name type="scientific">Candidatus Epulonipiscium fishelsonii</name>
    <dbReference type="NCBI Taxonomy" id="77094"/>
    <lineage>
        <taxon>Bacteria</taxon>
        <taxon>Bacillati</taxon>
        <taxon>Bacillota</taxon>
        <taxon>Clostridia</taxon>
        <taxon>Lachnospirales</taxon>
        <taxon>Lachnospiraceae</taxon>
        <taxon>Candidatus Epulonipiscium</taxon>
    </lineage>
</organism>
<evidence type="ECO:0000313" key="2">
    <source>
        <dbReference type="Proteomes" id="UP000188605"/>
    </source>
</evidence>
<reference evidence="1" key="1">
    <citation type="submission" date="2016-08" db="EMBL/GenBank/DDBJ databases">
        <authorList>
            <person name="Ngugi D.K."/>
            <person name="Miyake S."/>
            <person name="Stingl U."/>
        </authorList>
    </citation>
    <scope>NUCLEOTIDE SEQUENCE</scope>
    <source>
        <strain evidence="1">SCG-B11WGA-EpuloA1</strain>
    </source>
</reference>
<dbReference type="EMBL" id="LJDB01000077">
    <property type="protein sequence ID" value="ONI38854.1"/>
    <property type="molecule type" value="Genomic_DNA"/>
</dbReference>
<protein>
    <submittedName>
        <fullName evidence="1">Uncharacterized protein</fullName>
    </submittedName>
</protein>
<keyword evidence="2" id="KW-1185">Reference proteome</keyword>
<proteinExistence type="predicted"/>
<gene>
    <name evidence="1" type="ORF">AN396_01420</name>
</gene>
<sequence length="531" mass="59662">MLFMVLIILTGMACILIPIYEFKTKKYTWTDSVLYGATLVMILGIFGAIYEVNMMLANLSVFNLVDGTLSAFKMIMCGLVFNMIIRFVHKIFKEKKTKERNKKKDVDIVTESILSLEKTLVNIQGCNSKNIEQCNDDLLNSLNSKFNSLENITKSIVETTNYNLGVINDNFISTQSELINNVQALNNTDVISQSIELLTASLNSIEQTIKSMKESQTQLLQSSKAIEESQTESLKISKSVKESHVELLKSSKAIEESQTELLKSSKAVKESHVKLLKSSKAIEESQIESLKISKSIKESHVELLKSSKAIEESQIESLQSSKSVKESHVELLKSSKAIEANQIESLQSSKSIEESHVKLLQSTKNIEESQVEILQSNKSLAEIIDIVLEDINVSQKLIHSYLSQIIKLNNTPPDVNEQYKEAIDTLFEKYDVALKDLTENYALKVQQNDGPQKTTLQENLLSSIFEIKHSMEENLSQISSSISNKLGEASESVEKSISISKQFIKDGSLVEKLKKVVDVPEEKQYNTNFHL</sequence>
<name>A0ACC8X991_9FIRM</name>
<accession>A0ACC8X991</accession>
<evidence type="ECO:0000313" key="1">
    <source>
        <dbReference type="EMBL" id="ONI38854.1"/>
    </source>
</evidence>
<dbReference type="Proteomes" id="UP000188605">
    <property type="component" value="Unassembled WGS sequence"/>
</dbReference>